<evidence type="ECO:0000256" key="2">
    <source>
        <dbReference type="SAM" id="Phobius"/>
    </source>
</evidence>
<protein>
    <submittedName>
        <fullName evidence="3">Uncharacterized protein</fullName>
    </submittedName>
</protein>
<keyword evidence="4" id="KW-1185">Reference proteome</keyword>
<keyword evidence="1" id="KW-0175">Coiled coil</keyword>
<keyword evidence="2" id="KW-0812">Transmembrane</keyword>
<evidence type="ECO:0000313" key="4">
    <source>
        <dbReference type="Proteomes" id="UP000306791"/>
    </source>
</evidence>
<dbReference type="EMBL" id="VANI01000027">
    <property type="protein sequence ID" value="TLM73425.1"/>
    <property type="molecule type" value="Genomic_DNA"/>
</dbReference>
<dbReference type="RefSeq" id="WP_138237320.1">
    <property type="nucleotide sequence ID" value="NZ_CP185860.1"/>
</dbReference>
<gene>
    <name evidence="3" type="ORF">FDY93_18910</name>
</gene>
<keyword evidence="2" id="KW-0472">Membrane</keyword>
<proteinExistence type="predicted"/>
<evidence type="ECO:0000313" key="3">
    <source>
        <dbReference type="EMBL" id="TLM73425.1"/>
    </source>
</evidence>
<dbReference type="Proteomes" id="UP000306791">
    <property type="component" value="Unassembled WGS sequence"/>
</dbReference>
<sequence length="99" mass="10318">MFQKGISPALIDQIKRNAERDVAIRRTASAAEEQADIALELLKHAERAEQRAQDAESTAGEALQTAAAANVIAVISIIISSLLAIVGIIVAVSIGIAGE</sequence>
<comment type="caution">
    <text evidence="3">The sequence shown here is derived from an EMBL/GenBank/DDBJ whole genome shotgun (WGS) entry which is preliminary data.</text>
</comment>
<keyword evidence="2" id="KW-1133">Transmembrane helix</keyword>
<accession>A0ABY2UEW6</accession>
<reference evidence="3 4" key="1">
    <citation type="submission" date="2019-05" db="EMBL/GenBank/DDBJ databases">
        <title>Microbulbifer harenosus sp. nov., an alginate-degrading bacterium isolated from coastal sand.</title>
        <authorList>
            <person name="Huang H."/>
            <person name="Mo K."/>
            <person name="Bao S."/>
        </authorList>
    </citation>
    <scope>NUCLEOTIDE SEQUENCE [LARGE SCALE GENOMIC DNA]</scope>
    <source>
        <strain evidence="3 4">HB161719</strain>
    </source>
</reference>
<name>A0ABY2UEW6_9GAMM</name>
<evidence type="ECO:0000256" key="1">
    <source>
        <dbReference type="SAM" id="Coils"/>
    </source>
</evidence>
<feature type="coiled-coil region" evidence="1">
    <location>
        <begin position="28"/>
        <end position="65"/>
    </location>
</feature>
<feature type="transmembrane region" description="Helical" evidence="2">
    <location>
        <begin position="71"/>
        <end position="97"/>
    </location>
</feature>
<organism evidence="3 4">
    <name type="scientific">Microbulbifer harenosus</name>
    <dbReference type="NCBI Taxonomy" id="2576840"/>
    <lineage>
        <taxon>Bacteria</taxon>
        <taxon>Pseudomonadati</taxon>
        <taxon>Pseudomonadota</taxon>
        <taxon>Gammaproteobacteria</taxon>
        <taxon>Cellvibrionales</taxon>
        <taxon>Microbulbiferaceae</taxon>
        <taxon>Microbulbifer</taxon>
    </lineage>
</organism>